<name>A0A1S6IPK8_9LACT</name>
<evidence type="ECO:0000313" key="5">
    <source>
        <dbReference type="Proteomes" id="UP000188993"/>
    </source>
</evidence>
<keyword evidence="4" id="KW-0560">Oxidoreductase</keyword>
<accession>A0A1S6IPK8</accession>
<dbReference type="InterPro" id="IPR036291">
    <property type="entry name" value="NAD(P)-bd_dom_sf"/>
</dbReference>
<keyword evidence="1" id="KW-0521">NADP</keyword>
<gene>
    <name evidence="4" type="primary">udh</name>
    <name evidence="4" type="ORF">BW727_101137</name>
</gene>
<dbReference type="Pfam" id="PF01370">
    <property type="entry name" value="Epimerase"/>
    <property type="match status" value="1"/>
</dbReference>
<sequence>MSSILITGATGNIGVVLVEHLKKDHQLTLVDIDFSKMPEHLMDGSTIKKADLIKPENWSGLLEETDYVIHLAGDPSPDAGFYDSLLDMNFKLTYNLFEEAKKETNQVKRIIFASSVHAIDNYPDNVQVKTSDYPRPADLYGVSKVFMEALASYHAYTNGQEAIGIRIGAFNGDISPDISNADAFSVYLSERDLCHLIDCCLEATLKEPFLLVNGVSNNRFPRMDIYQAHVDIGYTPQDDAFEMQGSGVYDFKKEPEIDMDFE</sequence>
<dbReference type="EMBL" id="CP019728">
    <property type="protein sequence ID" value="AQS53505.1"/>
    <property type="molecule type" value="Genomic_DNA"/>
</dbReference>
<dbReference type="GO" id="GO:0050388">
    <property type="term" value="F:uronate dehydrogenase activity"/>
    <property type="evidence" value="ECO:0007669"/>
    <property type="project" value="UniProtKB-EC"/>
</dbReference>
<proteinExistence type="predicted"/>
<protein>
    <submittedName>
        <fullName evidence="4">Uronate dehydrogenase</fullName>
        <ecNumber evidence="4">1.1.1.203</ecNumber>
    </submittedName>
</protein>
<dbReference type="PANTHER" id="PTHR43103">
    <property type="entry name" value="NUCLEOSIDE-DIPHOSPHATE-SUGAR EPIMERASE"/>
    <property type="match status" value="1"/>
</dbReference>
<keyword evidence="5" id="KW-1185">Reference proteome</keyword>
<dbReference type="STRING" id="708126.BW727_101137"/>
<evidence type="ECO:0000313" key="4">
    <source>
        <dbReference type="EMBL" id="AQS53505.1"/>
    </source>
</evidence>
<dbReference type="AlphaFoldDB" id="A0A1S6IPK8"/>
<dbReference type="EC" id="1.1.1.203" evidence="4"/>
<feature type="domain" description="NAD-dependent epimerase/dehydratase" evidence="3">
    <location>
        <begin position="4"/>
        <end position="170"/>
    </location>
</feature>
<dbReference type="Gene3D" id="3.40.50.720">
    <property type="entry name" value="NAD(P)-binding Rossmann-like Domain"/>
    <property type="match status" value="1"/>
</dbReference>
<dbReference type="CDD" id="cd08946">
    <property type="entry name" value="SDR_e"/>
    <property type="match status" value="1"/>
</dbReference>
<dbReference type="KEGG" id="jda:BW727_101137"/>
<evidence type="ECO:0000259" key="3">
    <source>
        <dbReference type="Pfam" id="PF01370"/>
    </source>
</evidence>
<evidence type="ECO:0000256" key="2">
    <source>
        <dbReference type="ARBA" id="ARBA00023277"/>
    </source>
</evidence>
<dbReference type="Proteomes" id="UP000188993">
    <property type="component" value="Chromosome"/>
</dbReference>
<reference evidence="4 5" key="1">
    <citation type="journal article" date="2014" name="Int. J. Syst. Evol. Microbiol.">
        <title>Jeotgalibaca dankookensis gen. nov., sp. nov., a member of the family Carnobacteriaceae, isolated from seujeot (Korean traditional food).</title>
        <authorList>
            <person name="Lee D.G."/>
            <person name="Trujillo M.E."/>
            <person name="Kang H."/>
            <person name="Ahn T.Y."/>
        </authorList>
    </citation>
    <scope>NUCLEOTIDE SEQUENCE [LARGE SCALE GENOMIC DNA]</scope>
    <source>
        <strain evidence="4 5">EX-07</strain>
    </source>
</reference>
<evidence type="ECO:0000256" key="1">
    <source>
        <dbReference type="ARBA" id="ARBA00022857"/>
    </source>
</evidence>
<dbReference type="OrthoDB" id="9779902at2"/>
<dbReference type="InterPro" id="IPR001509">
    <property type="entry name" value="Epimerase_deHydtase"/>
</dbReference>
<organism evidence="4 5">
    <name type="scientific">Jeotgalibaca dankookensis</name>
    <dbReference type="NCBI Taxonomy" id="708126"/>
    <lineage>
        <taxon>Bacteria</taxon>
        <taxon>Bacillati</taxon>
        <taxon>Bacillota</taxon>
        <taxon>Bacilli</taxon>
        <taxon>Lactobacillales</taxon>
        <taxon>Carnobacteriaceae</taxon>
        <taxon>Jeotgalibaca</taxon>
    </lineage>
</organism>
<dbReference type="PANTHER" id="PTHR43103:SF3">
    <property type="entry name" value="ADP-L-GLYCERO-D-MANNO-HEPTOSE-6-EPIMERASE"/>
    <property type="match status" value="1"/>
</dbReference>
<dbReference type="RefSeq" id="WP_062469008.1">
    <property type="nucleotide sequence ID" value="NZ_BBYN01000010.1"/>
</dbReference>
<dbReference type="SUPFAM" id="SSF51735">
    <property type="entry name" value="NAD(P)-binding Rossmann-fold domains"/>
    <property type="match status" value="1"/>
</dbReference>
<keyword evidence="2" id="KW-0119">Carbohydrate metabolism</keyword>